<keyword evidence="3" id="KW-1185">Reference proteome</keyword>
<evidence type="ECO:0000313" key="2">
    <source>
        <dbReference type="EMBL" id="KAH8026597.1"/>
    </source>
</evidence>
<name>A0A9J6DWN6_RHIMP</name>
<dbReference type="VEuPathDB" id="VectorBase:LOC119169162"/>
<reference evidence="2" key="2">
    <citation type="submission" date="2021-09" db="EMBL/GenBank/DDBJ databases">
        <authorList>
            <person name="Jia N."/>
            <person name="Wang J."/>
            <person name="Shi W."/>
            <person name="Du L."/>
            <person name="Sun Y."/>
            <person name="Zhan W."/>
            <person name="Jiang J."/>
            <person name="Wang Q."/>
            <person name="Zhang B."/>
            <person name="Ji P."/>
            <person name="Sakyi L.B."/>
            <person name="Cui X."/>
            <person name="Yuan T."/>
            <person name="Jiang B."/>
            <person name="Yang W."/>
            <person name="Lam T.T.-Y."/>
            <person name="Chang Q."/>
            <person name="Ding S."/>
            <person name="Wang X."/>
            <person name="Zhu J."/>
            <person name="Ruan X."/>
            <person name="Zhao L."/>
            <person name="Wei J."/>
            <person name="Que T."/>
            <person name="Du C."/>
            <person name="Cheng J."/>
            <person name="Dai P."/>
            <person name="Han X."/>
            <person name="Huang E."/>
            <person name="Gao Y."/>
            <person name="Liu J."/>
            <person name="Shao H."/>
            <person name="Ye R."/>
            <person name="Li L."/>
            <person name="Wei W."/>
            <person name="Wang X."/>
            <person name="Wang C."/>
            <person name="Huo Q."/>
            <person name="Li W."/>
            <person name="Guo W."/>
            <person name="Chen H."/>
            <person name="Chen S."/>
            <person name="Zhou L."/>
            <person name="Zhou L."/>
            <person name="Ni X."/>
            <person name="Tian J."/>
            <person name="Zhou Y."/>
            <person name="Sheng Y."/>
            <person name="Liu T."/>
            <person name="Pan Y."/>
            <person name="Xia L."/>
            <person name="Li J."/>
            <person name="Zhao F."/>
            <person name="Cao W."/>
        </authorList>
    </citation>
    <scope>NUCLEOTIDE SEQUENCE</scope>
    <source>
        <strain evidence="2">Rmic-2018</strain>
        <tissue evidence="2">Larvae</tissue>
    </source>
</reference>
<feature type="region of interest" description="Disordered" evidence="1">
    <location>
        <begin position="1"/>
        <end position="33"/>
    </location>
</feature>
<gene>
    <name evidence="2" type="ORF">HPB51_022199</name>
</gene>
<dbReference type="Proteomes" id="UP000821866">
    <property type="component" value="Unassembled WGS sequence"/>
</dbReference>
<evidence type="ECO:0000256" key="1">
    <source>
        <dbReference type="SAM" id="MobiDB-lite"/>
    </source>
</evidence>
<dbReference type="EMBL" id="JABSTU010000007">
    <property type="protein sequence ID" value="KAH8026597.1"/>
    <property type="molecule type" value="Genomic_DNA"/>
</dbReference>
<dbReference type="AlphaFoldDB" id="A0A9J6DWN6"/>
<evidence type="ECO:0000313" key="3">
    <source>
        <dbReference type="Proteomes" id="UP000821866"/>
    </source>
</evidence>
<accession>A0A9J6DWN6</accession>
<comment type="caution">
    <text evidence="2">The sequence shown here is derived from an EMBL/GenBank/DDBJ whole genome shotgun (WGS) entry which is preliminary data.</text>
</comment>
<sequence>MAARDDPVSEGTDPGAATPPAPTAQQQQPRMQEASYLALPSDGDQPVQLANPLLNAAFSNNPLAAVYLGLQQLNQQATLYSTVTQSSVYTTTDTVFQTKLVSFYDGRRTRTRTLSESLSTTERTLTSYVTSVVPYLNTQALQLQQLQQQQLQQLIGTQLGVVPTQPPAPRYTTVTSTHTTVTTGTSYSSKIYTLIYNAFSTRYRTVTSSSSYVTTLTVTSTSSYLVQPKAPPEALAPQQRVLAPHTVAPAMPSQLVAAA</sequence>
<reference evidence="2" key="1">
    <citation type="journal article" date="2020" name="Cell">
        <title>Large-Scale Comparative Analyses of Tick Genomes Elucidate Their Genetic Diversity and Vector Capacities.</title>
        <authorList>
            <consortium name="Tick Genome and Microbiome Consortium (TIGMIC)"/>
            <person name="Jia N."/>
            <person name="Wang J."/>
            <person name="Shi W."/>
            <person name="Du L."/>
            <person name="Sun Y."/>
            <person name="Zhan W."/>
            <person name="Jiang J.F."/>
            <person name="Wang Q."/>
            <person name="Zhang B."/>
            <person name="Ji P."/>
            <person name="Bell-Sakyi L."/>
            <person name="Cui X.M."/>
            <person name="Yuan T.T."/>
            <person name="Jiang B.G."/>
            <person name="Yang W.F."/>
            <person name="Lam T.T."/>
            <person name="Chang Q.C."/>
            <person name="Ding S.J."/>
            <person name="Wang X.J."/>
            <person name="Zhu J.G."/>
            <person name="Ruan X.D."/>
            <person name="Zhao L."/>
            <person name="Wei J.T."/>
            <person name="Ye R.Z."/>
            <person name="Que T.C."/>
            <person name="Du C.H."/>
            <person name="Zhou Y.H."/>
            <person name="Cheng J.X."/>
            <person name="Dai P.F."/>
            <person name="Guo W.B."/>
            <person name="Han X.H."/>
            <person name="Huang E.J."/>
            <person name="Li L.F."/>
            <person name="Wei W."/>
            <person name="Gao Y.C."/>
            <person name="Liu J.Z."/>
            <person name="Shao H.Z."/>
            <person name="Wang X."/>
            <person name="Wang C.C."/>
            <person name="Yang T.C."/>
            <person name="Huo Q.B."/>
            <person name="Li W."/>
            <person name="Chen H.Y."/>
            <person name="Chen S.E."/>
            <person name="Zhou L.G."/>
            <person name="Ni X.B."/>
            <person name="Tian J.H."/>
            <person name="Sheng Y."/>
            <person name="Liu T."/>
            <person name="Pan Y.S."/>
            <person name="Xia L.Y."/>
            <person name="Li J."/>
            <person name="Zhao F."/>
            <person name="Cao W.C."/>
        </authorList>
    </citation>
    <scope>NUCLEOTIDE SEQUENCE</scope>
    <source>
        <strain evidence="2">Rmic-2018</strain>
    </source>
</reference>
<protein>
    <submittedName>
        <fullName evidence="2">Uncharacterized protein</fullName>
    </submittedName>
</protein>
<organism evidence="2 3">
    <name type="scientific">Rhipicephalus microplus</name>
    <name type="common">Cattle tick</name>
    <name type="synonym">Boophilus microplus</name>
    <dbReference type="NCBI Taxonomy" id="6941"/>
    <lineage>
        <taxon>Eukaryota</taxon>
        <taxon>Metazoa</taxon>
        <taxon>Ecdysozoa</taxon>
        <taxon>Arthropoda</taxon>
        <taxon>Chelicerata</taxon>
        <taxon>Arachnida</taxon>
        <taxon>Acari</taxon>
        <taxon>Parasitiformes</taxon>
        <taxon>Ixodida</taxon>
        <taxon>Ixodoidea</taxon>
        <taxon>Ixodidae</taxon>
        <taxon>Rhipicephalinae</taxon>
        <taxon>Rhipicephalus</taxon>
        <taxon>Boophilus</taxon>
    </lineage>
</organism>
<proteinExistence type="predicted"/>